<dbReference type="AlphaFoldDB" id="A0A1Y2HIH1"/>
<feature type="active site" description="Charge relay system" evidence="5">
    <location>
        <position position="177"/>
    </location>
</feature>
<dbReference type="CDD" id="cd04077">
    <property type="entry name" value="Peptidases_S8_PCSK9_ProteinaseK_like"/>
    <property type="match status" value="1"/>
</dbReference>
<keyword evidence="11" id="KW-1185">Reference proteome</keyword>
<dbReference type="PROSITE" id="PS00138">
    <property type="entry name" value="SUBTILASE_SER"/>
    <property type="match status" value="1"/>
</dbReference>
<keyword evidence="8" id="KW-0732">Signal</keyword>
<feature type="signal peptide" evidence="8">
    <location>
        <begin position="1"/>
        <end position="23"/>
    </location>
</feature>
<proteinExistence type="inferred from homology"/>
<dbReference type="STRING" id="765915.A0A1Y2HIH1"/>
<evidence type="ECO:0000313" key="10">
    <source>
        <dbReference type="EMBL" id="ORZ34329.1"/>
    </source>
</evidence>
<feature type="active site" description="Charge relay system" evidence="5">
    <location>
        <position position="336"/>
    </location>
</feature>
<dbReference type="PRINTS" id="PR00723">
    <property type="entry name" value="SUBTILISIN"/>
</dbReference>
<dbReference type="Gene3D" id="3.40.50.200">
    <property type="entry name" value="Peptidase S8/S53 domain"/>
    <property type="match status" value="1"/>
</dbReference>
<comment type="caution">
    <text evidence="10">The sequence shown here is derived from an EMBL/GenBank/DDBJ whole genome shotgun (WGS) entry which is preliminary data.</text>
</comment>
<dbReference type="GO" id="GO:0005615">
    <property type="term" value="C:extracellular space"/>
    <property type="evidence" value="ECO:0007669"/>
    <property type="project" value="TreeGrafter"/>
</dbReference>
<feature type="compositionally biased region" description="Pro residues" evidence="7">
    <location>
        <begin position="397"/>
        <end position="472"/>
    </location>
</feature>
<dbReference type="InterPro" id="IPR023828">
    <property type="entry name" value="Peptidase_S8_Ser-AS"/>
</dbReference>
<keyword evidence="4 5" id="KW-0720">Serine protease</keyword>
<evidence type="ECO:0000256" key="8">
    <source>
        <dbReference type="SAM" id="SignalP"/>
    </source>
</evidence>
<dbReference type="GO" id="GO:0004252">
    <property type="term" value="F:serine-type endopeptidase activity"/>
    <property type="evidence" value="ECO:0007669"/>
    <property type="project" value="UniProtKB-UniRule"/>
</dbReference>
<evidence type="ECO:0000259" key="9">
    <source>
        <dbReference type="Pfam" id="PF00082"/>
    </source>
</evidence>
<evidence type="ECO:0000256" key="4">
    <source>
        <dbReference type="ARBA" id="ARBA00022825"/>
    </source>
</evidence>
<dbReference type="InterPro" id="IPR000209">
    <property type="entry name" value="Peptidase_S8/S53_dom"/>
</dbReference>
<protein>
    <submittedName>
        <fullName evidence="10">Peptidase S8/S53 domain-containing protein</fullName>
    </submittedName>
</protein>
<dbReference type="PROSITE" id="PS00136">
    <property type="entry name" value="SUBTILASE_ASP"/>
    <property type="match status" value="1"/>
</dbReference>
<accession>A0A1Y2HIH1</accession>
<dbReference type="PANTHER" id="PTHR43806:SF11">
    <property type="entry name" value="CEREVISIN-RELATED"/>
    <property type="match status" value="1"/>
</dbReference>
<dbReference type="PANTHER" id="PTHR43806">
    <property type="entry name" value="PEPTIDASE S8"/>
    <property type="match status" value="1"/>
</dbReference>
<evidence type="ECO:0000256" key="6">
    <source>
        <dbReference type="RuleBase" id="RU003355"/>
    </source>
</evidence>
<evidence type="ECO:0000256" key="1">
    <source>
        <dbReference type="ARBA" id="ARBA00011073"/>
    </source>
</evidence>
<organism evidence="10 11">
    <name type="scientific">Catenaria anguillulae PL171</name>
    <dbReference type="NCBI Taxonomy" id="765915"/>
    <lineage>
        <taxon>Eukaryota</taxon>
        <taxon>Fungi</taxon>
        <taxon>Fungi incertae sedis</taxon>
        <taxon>Blastocladiomycota</taxon>
        <taxon>Blastocladiomycetes</taxon>
        <taxon>Blastocladiales</taxon>
        <taxon>Catenariaceae</taxon>
        <taxon>Catenaria</taxon>
    </lineage>
</organism>
<dbReference type="InterPro" id="IPR034193">
    <property type="entry name" value="PCSK9_ProteinaseK-like"/>
</dbReference>
<dbReference type="PROSITE" id="PS51892">
    <property type="entry name" value="SUBTILASE"/>
    <property type="match status" value="1"/>
</dbReference>
<dbReference type="Pfam" id="PF00082">
    <property type="entry name" value="Peptidase_S8"/>
    <property type="match status" value="1"/>
</dbReference>
<dbReference type="FunFam" id="3.40.50.200:FF:000014">
    <property type="entry name" value="Proteinase K"/>
    <property type="match status" value="1"/>
</dbReference>
<dbReference type="InterPro" id="IPR023827">
    <property type="entry name" value="Peptidase_S8_Asp-AS"/>
</dbReference>
<dbReference type="InterPro" id="IPR015500">
    <property type="entry name" value="Peptidase_S8_subtilisin-rel"/>
</dbReference>
<comment type="similarity">
    <text evidence="1 5 6">Belongs to the peptidase S8 family.</text>
</comment>
<gene>
    <name evidence="10" type="ORF">BCR44DRAFT_126833</name>
</gene>
<feature type="chain" id="PRO_5012146834" evidence="8">
    <location>
        <begin position="24"/>
        <end position="538"/>
    </location>
</feature>
<feature type="active site" description="Charge relay system" evidence="5">
    <location>
        <position position="147"/>
    </location>
</feature>
<dbReference type="InterPro" id="IPR036852">
    <property type="entry name" value="Peptidase_S8/S53_dom_sf"/>
</dbReference>
<dbReference type="EMBL" id="MCFL01000029">
    <property type="protein sequence ID" value="ORZ34329.1"/>
    <property type="molecule type" value="Genomic_DNA"/>
</dbReference>
<dbReference type="PROSITE" id="PS00137">
    <property type="entry name" value="SUBTILASE_HIS"/>
    <property type="match status" value="1"/>
</dbReference>
<feature type="domain" description="Peptidase S8/S53" evidence="9">
    <location>
        <begin position="138"/>
        <end position="370"/>
    </location>
</feature>
<feature type="region of interest" description="Disordered" evidence="7">
    <location>
        <begin position="371"/>
        <end position="538"/>
    </location>
</feature>
<evidence type="ECO:0000256" key="3">
    <source>
        <dbReference type="ARBA" id="ARBA00022801"/>
    </source>
</evidence>
<keyword evidence="2 5" id="KW-0645">Protease</keyword>
<dbReference type="InterPro" id="IPR050131">
    <property type="entry name" value="Peptidase_S8_subtilisin-like"/>
</dbReference>
<sequence length="538" mass="57331">MARLSFLYLTALLAALLATSASAAPAQSGKWIIELNSDADAQRAQAAVVDFYKRNGMRSAQDRARVIRVGRGFRALTMPAAGDEKLKEELNAINEVRKIEPEREFELFVEQRNAPEGLDRIDSRQGTDGVFKYAPNAGQGVDVYVIDSGIDTRHPDLAGRASVHDLVGEGQNDLGGHGTHVAGTIGGTKYGIAKKANLIGIKVFNRSGRGSSTTILRALELVTQMVEKSGRPSVVNMSLGGARVSNEYSTTERAVAALAKLGVPVVVAAGNEGQDACNVSPAYIPDVVTVGAVSTQNDAITSFSNFGQCLDIFAPGYQIESAAANRQGAAYMSGTSMASPHVAGAFAALMSQGLNREQALERLMSTATPNVIRGDLRGSPNKMLFLPPMDNGAAAPSPAPRDPVQPTPVPVPTPAPAPPAPAPVQPVTPPTQPIVPVPAPVNPSPRPVPAPVNPAPQPITRPAPRPIQPRPQPPRRRPRPQLPSYPIRRIRIPGFPNWWHFPAPRPRQPRQPVARQGNNNNAGEHQQVDPVYGRRQGN</sequence>
<name>A0A1Y2HIH1_9FUNG</name>
<dbReference type="Proteomes" id="UP000193411">
    <property type="component" value="Unassembled WGS sequence"/>
</dbReference>
<dbReference type="OrthoDB" id="1896086at2759"/>
<evidence type="ECO:0000256" key="5">
    <source>
        <dbReference type="PROSITE-ProRule" id="PRU01240"/>
    </source>
</evidence>
<dbReference type="SUPFAM" id="SSF52743">
    <property type="entry name" value="Subtilisin-like"/>
    <property type="match status" value="1"/>
</dbReference>
<dbReference type="GO" id="GO:0006508">
    <property type="term" value="P:proteolysis"/>
    <property type="evidence" value="ECO:0007669"/>
    <property type="project" value="UniProtKB-KW"/>
</dbReference>
<evidence type="ECO:0000256" key="7">
    <source>
        <dbReference type="SAM" id="MobiDB-lite"/>
    </source>
</evidence>
<dbReference type="InterPro" id="IPR022398">
    <property type="entry name" value="Peptidase_S8_His-AS"/>
</dbReference>
<reference evidence="10 11" key="1">
    <citation type="submission" date="2016-07" db="EMBL/GenBank/DDBJ databases">
        <title>Pervasive Adenine N6-methylation of Active Genes in Fungi.</title>
        <authorList>
            <consortium name="DOE Joint Genome Institute"/>
            <person name="Mondo S.J."/>
            <person name="Dannebaum R.O."/>
            <person name="Kuo R.C."/>
            <person name="Labutti K."/>
            <person name="Haridas S."/>
            <person name="Kuo A."/>
            <person name="Salamov A."/>
            <person name="Ahrendt S.R."/>
            <person name="Lipzen A."/>
            <person name="Sullivan W."/>
            <person name="Andreopoulos W.B."/>
            <person name="Clum A."/>
            <person name="Lindquist E."/>
            <person name="Daum C."/>
            <person name="Ramamoorthy G.K."/>
            <person name="Gryganskyi A."/>
            <person name="Culley D."/>
            <person name="Magnuson J.K."/>
            <person name="James T.Y."/>
            <person name="O'Malley M.A."/>
            <person name="Stajich J.E."/>
            <person name="Spatafora J.W."/>
            <person name="Visel A."/>
            <person name="Grigoriev I.V."/>
        </authorList>
    </citation>
    <scope>NUCLEOTIDE SEQUENCE [LARGE SCALE GENOMIC DNA]</scope>
    <source>
        <strain evidence="10 11">PL171</strain>
    </source>
</reference>
<evidence type="ECO:0000256" key="2">
    <source>
        <dbReference type="ARBA" id="ARBA00022670"/>
    </source>
</evidence>
<evidence type="ECO:0000313" key="11">
    <source>
        <dbReference type="Proteomes" id="UP000193411"/>
    </source>
</evidence>
<keyword evidence="3 5" id="KW-0378">Hydrolase</keyword>